<evidence type="ECO:0000256" key="5">
    <source>
        <dbReference type="ARBA" id="ARBA00022989"/>
    </source>
</evidence>
<feature type="transmembrane region" description="Helical" evidence="8">
    <location>
        <begin position="337"/>
        <end position="357"/>
    </location>
</feature>
<evidence type="ECO:0000256" key="3">
    <source>
        <dbReference type="ARBA" id="ARBA00022679"/>
    </source>
</evidence>
<keyword evidence="5 8" id="KW-1133">Transmembrane helix</keyword>
<feature type="transmembrane region" description="Helical" evidence="8">
    <location>
        <begin position="254"/>
        <end position="272"/>
    </location>
</feature>
<dbReference type="GO" id="GO:0005886">
    <property type="term" value="C:plasma membrane"/>
    <property type="evidence" value="ECO:0007669"/>
    <property type="project" value="UniProtKB-SubCell"/>
</dbReference>
<keyword evidence="3" id="KW-0808">Transferase</keyword>
<protein>
    <submittedName>
        <fullName evidence="9">Uncharacterized protein DUF2029</fullName>
    </submittedName>
</protein>
<evidence type="ECO:0000256" key="7">
    <source>
        <dbReference type="ARBA" id="ARBA00024033"/>
    </source>
</evidence>
<dbReference type="Proteomes" id="UP000317043">
    <property type="component" value="Unassembled WGS sequence"/>
</dbReference>
<feature type="transmembrane region" description="Helical" evidence="8">
    <location>
        <begin position="12"/>
        <end position="32"/>
    </location>
</feature>
<keyword evidence="6 8" id="KW-0472">Membrane</keyword>
<gene>
    <name evidence="9" type="ORF">FB566_5103</name>
</gene>
<evidence type="ECO:0000256" key="2">
    <source>
        <dbReference type="ARBA" id="ARBA00022475"/>
    </source>
</evidence>
<evidence type="ECO:0000256" key="6">
    <source>
        <dbReference type="ARBA" id="ARBA00023136"/>
    </source>
</evidence>
<dbReference type="Pfam" id="PF09594">
    <property type="entry name" value="GT87"/>
    <property type="match status" value="1"/>
</dbReference>
<proteinExistence type="inferred from homology"/>
<evidence type="ECO:0000313" key="9">
    <source>
        <dbReference type="EMBL" id="TQL79494.1"/>
    </source>
</evidence>
<sequence length="403" mass="43740">MSSSVAARVRTIGVPALGVGAWVAIVLIATRWSHFEALRGYHEALTGWLDGQALYDPTAAGQVFDLSPMAALLLIPVMSWPIPVGVAVITGLSLVAVLLCIRLCFAGAVKALPWSRWPVWGVVTLGVLAIEPVRQSLGLGQISLVILAVILIDLTLISRRHPAGGIGIGLATAMQPMFGLFVIFLVITRRWQASTIAAITLLLSLVLSLFAFPQATGVYLADRLFSPGNLVQLSDLGNQALSGVMARLYETGSAPAITWLGFALFAAAWGLAHARDAHLRGNRLAAVTIVGLTGLVVSPVSWWYQFVWAVPALGILLWWALTPPLPLRRPTLWDRPWGRWVITSAMWLWFLTAPIWWSMSGGWRLITENGYLIATICLIAILPRAAHRCPADRFATPRSIDMV</sequence>
<name>A0A543B3U1_9ACTN</name>
<dbReference type="FunCoup" id="A0A543B3U1">
    <property type="interactions" value="6"/>
</dbReference>
<dbReference type="InParanoid" id="A0A543B3U1"/>
<feature type="transmembrane region" description="Helical" evidence="8">
    <location>
        <begin position="284"/>
        <end position="302"/>
    </location>
</feature>
<reference evidence="9 10" key="1">
    <citation type="submission" date="2019-06" db="EMBL/GenBank/DDBJ databases">
        <title>Sequencing the genomes of 1000 actinobacteria strains.</title>
        <authorList>
            <person name="Klenk H.-P."/>
        </authorList>
    </citation>
    <scope>NUCLEOTIDE SEQUENCE [LARGE SCALE GENOMIC DNA]</scope>
    <source>
        <strain evidence="9 10">DSM 45928</strain>
    </source>
</reference>
<comment type="subcellular location">
    <subcellularLocation>
        <location evidence="1">Cell membrane</location>
        <topology evidence="1">Multi-pass membrane protein</topology>
    </subcellularLocation>
</comment>
<dbReference type="EMBL" id="VFOW01000001">
    <property type="protein sequence ID" value="TQL79494.1"/>
    <property type="molecule type" value="Genomic_DNA"/>
</dbReference>
<feature type="transmembrane region" description="Helical" evidence="8">
    <location>
        <begin position="137"/>
        <end position="157"/>
    </location>
</feature>
<feature type="transmembrane region" description="Helical" evidence="8">
    <location>
        <begin position="308"/>
        <end position="325"/>
    </location>
</feature>
<evidence type="ECO:0000256" key="4">
    <source>
        <dbReference type="ARBA" id="ARBA00022692"/>
    </source>
</evidence>
<comment type="caution">
    <text evidence="9">The sequence shown here is derived from an EMBL/GenBank/DDBJ whole genome shotgun (WGS) entry which is preliminary data.</text>
</comment>
<feature type="transmembrane region" description="Helical" evidence="8">
    <location>
        <begin position="84"/>
        <end position="108"/>
    </location>
</feature>
<keyword evidence="4 8" id="KW-0812">Transmembrane</keyword>
<evidence type="ECO:0000313" key="10">
    <source>
        <dbReference type="Proteomes" id="UP000317043"/>
    </source>
</evidence>
<feature type="transmembrane region" description="Helical" evidence="8">
    <location>
        <begin position="199"/>
        <end position="221"/>
    </location>
</feature>
<dbReference type="RefSeq" id="WP_142044847.1">
    <property type="nucleotide sequence ID" value="NZ_JBHTGS010000002.1"/>
</dbReference>
<accession>A0A543B3U1</accession>
<keyword evidence="2" id="KW-1003">Cell membrane</keyword>
<comment type="similarity">
    <text evidence="7">Belongs to the glycosyltransferase 87 family.</text>
</comment>
<dbReference type="GO" id="GO:0016758">
    <property type="term" value="F:hexosyltransferase activity"/>
    <property type="evidence" value="ECO:0007669"/>
    <property type="project" value="InterPro"/>
</dbReference>
<keyword evidence="10" id="KW-1185">Reference proteome</keyword>
<feature type="transmembrane region" description="Helical" evidence="8">
    <location>
        <begin position="163"/>
        <end position="187"/>
    </location>
</feature>
<evidence type="ECO:0000256" key="1">
    <source>
        <dbReference type="ARBA" id="ARBA00004651"/>
    </source>
</evidence>
<feature type="transmembrane region" description="Helical" evidence="8">
    <location>
        <begin position="369"/>
        <end position="386"/>
    </location>
</feature>
<dbReference type="AlphaFoldDB" id="A0A543B3U1"/>
<evidence type="ECO:0000256" key="8">
    <source>
        <dbReference type="SAM" id="Phobius"/>
    </source>
</evidence>
<dbReference type="InterPro" id="IPR018584">
    <property type="entry name" value="GT87"/>
</dbReference>
<dbReference type="OrthoDB" id="9774600at2"/>
<organism evidence="9 10">
    <name type="scientific">Stackebrandtia endophytica</name>
    <dbReference type="NCBI Taxonomy" id="1496996"/>
    <lineage>
        <taxon>Bacteria</taxon>
        <taxon>Bacillati</taxon>
        <taxon>Actinomycetota</taxon>
        <taxon>Actinomycetes</taxon>
        <taxon>Glycomycetales</taxon>
        <taxon>Glycomycetaceae</taxon>
        <taxon>Stackebrandtia</taxon>
    </lineage>
</organism>